<dbReference type="Proteomes" id="UP000796761">
    <property type="component" value="Unassembled WGS sequence"/>
</dbReference>
<name>A0A8K1G7H5_9PASS</name>
<reference evidence="2" key="1">
    <citation type="submission" date="2019-04" db="EMBL/GenBank/DDBJ databases">
        <title>Genome assembly of Zosterops borbonicus 15179.</title>
        <authorList>
            <person name="Leroy T."/>
            <person name="Anselmetti Y."/>
            <person name="Tilak M.-K."/>
            <person name="Nabholz B."/>
        </authorList>
    </citation>
    <scope>NUCLEOTIDE SEQUENCE</scope>
    <source>
        <strain evidence="2">HGM_15179</strain>
        <tissue evidence="2">Muscle</tissue>
    </source>
</reference>
<comment type="caution">
    <text evidence="2">The sequence shown here is derived from an EMBL/GenBank/DDBJ whole genome shotgun (WGS) entry which is preliminary data.</text>
</comment>
<accession>A0A8K1G7H5</accession>
<dbReference type="AlphaFoldDB" id="A0A8K1G7H5"/>
<evidence type="ECO:0000256" key="1">
    <source>
        <dbReference type="SAM" id="MobiDB-lite"/>
    </source>
</evidence>
<evidence type="ECO:0000313" key="2">
    <source>
        <dbReference type="EMBL" id="TRZ13027.1"/>
    </source>
</evidence>
<keyword evidence="3" id="KW-1185">Reference proteome</keyword>
<sequence length="122" mass="13643">MEDFIEPLASYCECKAKKYFFRDRKSTLLQHSLGVKVLLIWVLAQALTLHGMLEMGITIPGIPAHTILNEARLHIPAHPHHPTLDAPPPPEVPPDLSGSKVVQKTLRIIFGESKDALDLYFP</sequence>
<dbReference type="EMBL" id="SWJQ01000546">
    <property type="protein sequence ID" value="TRZ13027.1"/>
    <property type="molecule type" value="Genomic_DNA"/>
</dbReference>
<feature type="region of interest" description="Disordered" evidence="1">
    <location>
        <begin position="78"/>
        <end position="98"/>
    </location>
</feature>
<evidence type="ECO:0000313" key="3">
    <source>
        <dbReference type="Proteomes" id="UP000796761"/>
    </source>
</evidence>
<protein>
    <submittedName>
        <fullName evidence="2">Uncharacterized protein</fullName>
    </submittedName>
</protein>
<organism evidence="2 3">
    <name type="scientific">Zosterops borbonicus</name>
    <dbReference type="NCBI Taxonomy" id="364589"/>
    <lineage>
        <taxon>Eukaryota</taxon>
        <taxon>Metazoa</taxon>
        <taxon>Chordata</taxon>
        <taxon>Craniata</taxon>
        <taxon>Vertebrata</taxon>
        <taxon>Euteleostomi</taxon>
        <taxon>Archelosauria</taxon>
        <taxon>Archosauria</taxon>
        <taxon>Dinosauria</taxon>
        <taxon>Saurischia</taxon>
        <taxon>Theropoda</taxon>
        <taxon>Coelurosauria</taxon>
        <taxon>Aves</taxon>
        <taxon>Neognathae</taxon>
        <taxon>Neoaves</taxon>
        <taxon>Telluraves</taxon>
        <taxon>Australaves</taxon>
        <taxon>Passeriformes</taxon>
        <taxon>Sylvioidea</taxon>
        <taxon>Zosteropidae</taxon>
        <taxon>Zosterops</taxon>
    </lineage>
</organism>
<proteinExistence type="predicted"/>
<gene>
    <name evidence="2" type="ORF">HGM15179_014058</name>
</gene>